<protein>
    <submittedName>
        <fullName evidence="2">Uncharacterized protein</fullName>
    </submittedName>
</protein>
<reference evidence="3" key="1">
    <citation type="journal article" date="2017" name="Nat. Ecol. Evol.">
        <title>Genome expansion and lineage-specific genetic innovations in the forest pathogenic fungi Armillaria.</title>
        <authorList>
            <person name="Sipos G."/>
            <person name="Prasanna A.N."/>
            <person name="Walter M.C."/>
            <person name="O'Connor E."/>
            <person name="Balint B."/>
            <person name="Krizsan K."/>
            <person name="Kiss B."/>
            <person name="Hess J."/>
            <person name="Varga T."/>
            <person name="Slot J."/>
            <person name="Riley R."/>
            <person name="Boka B."/>
            <person name="Rigling D."/>
            <person name="Barry K."/>
            <person name="Lee J."/>
            <person name="Mihaltcheva S."/>
            <person name="LaButti K."/>
            <person name="Lipzen A."/>
            <person name="Waldron R."/>
            <person name="Moloney N.M."/>
            <person name="Sperisen C."/>
            <person name="Kredics L."/>
            <person name="Vagvoelgyi C."/>
            <person name="Patrignani A."/>
            <person name="Fitzpatrick D."/>
            <person name="Nagy I."/>
            <person name="Doyle S."/>
            <person name="Anderson J.B."/>
            <person name="Grigoriev I.V."/>
            <person name="Gueldener U."/>
            <person name="Muensterkoetter M."/>
            <person name="Nagy L.G."/>
        </authorList>
    </citation>
    <scope>NUCLEOTIDE SEQUENCE [LARGE SCALE GENOMIC DNA]</scope>
    <source>
        <strain evidence="3">Ar21-2</strain>
    </source>
</reference>
<dbReference type="AlphaFoldDB" id="A0A2H3EM54"/>
<keyword evidence="3" id="KW-1185">Reference proteome</keyword>
<evidence type="ECO:0000313" key="3">
    <source>
        <dbReference type="Proteomes" id="UP000217790"/>
    </source>
</evidence>
<feature type="region of interest" description="Disordered" evidence="1">
    <location>
        <begin position="1"/>
        <end position="67"/>
    </location>
</feature>
<dbReference type="OrthoDB" id="3113224at2759"/>
<dbReference type="Proteomes" id="UP000217790">
    <property type="component" value="Unassembled WGS sequence"/>
</dbReference>
<gene>
    <name evidence="2" type="ORF">ARMGADRAFT_1158114</name>
</gene>
<accession>A0A2H3EM54</accession>
<name>A0A2H3EM54_ARMGA</name>
<proteinExistence type="predicted"/>
<sequence length="259" mass="28394">MHPAAPRALDCVYPAPTPRVSPRWRQHCDSSIHEDDDDTSRLHNDNDPRRPLPWPQISHPHSLSTPGIDIGAYRRRTRLPHTTRVYAPSWDSTSAVISAWEGLPKAHMDMTTTTNETMATTTTWVGAVILHCGAMGRSRGGMLGKESVEETRWRVGDIKEDGRTKIGTPAAHNDDNDNDGHALLGFEGRLEGATNVPRTMIPRPLPRPPLPTLPNINIGIPCTMDLPQPSHTGESPIILVGDYALAVYGDPNVLVIAGR</sequence>
<dbReference type="EMBL" id="KZ293644">
    <property type="protein sequence ID" value="PBL04253.1"/>
    <property type="molecule type" value="Genomic_DNA"/>
</dbReference>
<evidence type="ECO:0000256" key="1">
    <source>
        <dbReference type="SAM" id="MobiDB-lite"/>
    </source>
</evidence>
<evidence type="ECO:0000313" key="2">
    <source>
        <dbReference type="EMBL" id="PBL04253.1"/>
    </source>
</evidence>
<organism evidence="2 3">
    <name type="scientific">Armillaria gallica</name>
    <name type="common">Bulbous honey fungus</name>
    <name type="synonym">Armillaria bulbosa</name>
    <dbReference type="NCBI Taxonomy" id="47427"/>
    <lineage>
        <taxon>Eukaryota</taxon>
        <taxon>Fungi</taxon>
        <taxon>Dikarya</taxon>
        <taxon>Basidiomycota</taxon>
        <taxon>Agaricomycotina</taxon>
        <taxon>Agaricomycetes</taxon>
        <taxon>Agaricomycetidae</taxon>
        <taxon>Agaricales</taxon>
        <taxon>Marasmiineae</taxon>
        <taxon>Physalacriaceae</taxon>
        <taxon>Armillaria</taxon>
    </lineage>
</organism>
<feature type="compositionally biased region" description="Basic and acidic residues" evidence="1">
    <location>
        <begin position="26"/>
        <end position="50"/>
    </location>
</feature>
<dbReference type="InParanoid" id="A0A2H3EM54"/>